<keyword evidence="3" id="KW-1185">Reference proteome</keyword>
<protein>
    <submittedName>
        <fullName evidence="2">Uncharacterized protein</fullName>
    </submittedName>
</protein>
<feature type="transmembrane region" description="Helical" evidence="1">
    <location>
        <begin position="400"/>
        <end position="418"/>
    </location>
</feature>
<proteinExistence type="predicted"/>
<dbReference type="RefSeq" id="WP_141787705.1">
    <property type="nucleotide sequence ID" value="NZ_BAAAKX010000004.1"/>
</dbReference>
<gene>
    <name evidence="2" type="ORF">FB474_1087</name>
</gene>
<feature type="transmembrane region" description="Helical" evidence="1">
    <location>
        <begin position="41"/>
        <end position="67"/>
    </location>
</feature>
<keyword evidence="1" id="KW-1133">Transmembrane helix</keyword>
<dbReference type="Proteomes" id="UP000319514">
    <property type="component" value="Unassembled WGS sequence"/>
</dbReference>
<dbReference type="AlphaFoldDB" id="A0A542ZHB5"/>
<feature type="transmembrane region" description="Helical" evidence="1">
    <location>
        <begin position="189"/>
        <end position="213"/>
    </location>
</feature>
<dbReference type="EMBL" id="VFOQ01000001">
    <property type="protein sequence ID" value="TQL59721.1"/>
    <property type="molecule type" value="Genomic_DNA"/>
</dbReference>
<name>A0A542ZHB5_9MICO</name>
<feature type="transmembrane region" description="Helical" evidence="1">
    <location>
        <begin position="465"/>
        <end position="490"/>
    </location>
</feature>
<feature type="transmembrane region" description="Helical" evidence="1">
    <location>
        <begin position="298"/>
        <end position="316"/>
    </location>
</feature>
<sequence>MILARWLRAALTWLVCGYALAAAMAAPIYLVWLVDDSGRGLLVALLAGPLTAALGSTAATAKLVAVLELAGARADQQATAAAADAFAAEGLRRPTVWLTPTLRPDEALSLRGLRRHHVLLPSSATLGADRAVLAEAVRQERDGASLLAPLHAATCAWLRTWVDITGWLLQPLHDRSLNVWLRTGLLPMVPVALLTAPMIPIAWLACLPGSVLLGRRTSEQLARGLGTADGRPALRRIRVYAPKAWWTRRYAPAMTWGEGRLVSVDKDPAANQSARTGLLAVPRAVAAGMAPSTDMAQLAIAVLLPLLAWFAVAVPAERMVMPGERAVSAPVVRIVEDSNTPVPGALPGPTTPVARVDGREVVLPTTEHPVRVGDTLRLAVRAGGTGPEVRNRDQDSTARLLWGGFLPVLLLPIGLLLLPRRLLDISGVDATSRQVRRAAGLDAGSPEPVGGPTDRRLRRRRVRRLLTTWQLWVSALVCSGVVGSVVGWVAGTVGRLFGASSVWHGTGTVVGFVLAFVTFATLAVRNVLVRGDDELVAMFQGSGQEGGGGDA</sequence>
<evidence type="ECO:0000313" key="2">
    <source>
        <dbReference type="EMBL" id="TQL59721.1"/>
    </source>
</evidence>
<organism evidence="2 3">
    <name type="scientific">Oryzihumus leptocrescens</name>
    <dbReference type="NCBI Taxonomy" id="297536"/>
    <lineage>
        <taxon>Bacteria</taxon>
        <taxon>Bacillati</taxon>
        <taxon>Actinomycetota</taxon>
        <taxon>Actinomycetes</taxon>
        <taxon>Micrococcales</taxon>
        <taxon>Intrasporangiaceae</taxon>
        <taxon>Oryzihumus</taxon>
    </lineage>
</organism>
<accession>A0A542ZHB5</accession>
<feature type="transmembrane region" description="Helical" evidence="1">
    <location>
        <begin position="502"/>
        <end position="524"/>
    </location>
</feature>
<keyword evidence="1" id="KW-0812">Transmembrane</keyword>
<keyword evidence="1" id="KW-0472">Membrane</keyword>
<comment type="caution">
    <text evidence="2">The sequence shown here is derived from an EMBL/GenBank/DDBJ whole genome shotgun (WGS) entry which is preliminary data.</text>
</comment>
<evidence type="ECO:0000256" key="1">
    <source>
        <dbReference type="SAM" id="Phobius"/>
    </source>
</evidence>
<evidence type="ECO:0000313" key="3">
    <source>
        <dbReference type="Proteomes" id="UP000319514"/>
    </source>
</evidence>
<reference evidence="2 3" key="1">
    <citation type="submission" date="2019-06" db="EMBL/GenBank/DDBJ databases">
        <title>Sequencing the genomes of 1000 actinobacteria strains.</title>
        <authorList>
            <person name="Klenk H.-P."/>
        </authorList>
    </citation>
    <scope>NUCLEOTIDE SEQUENCE [LARGE SCALE GENOMIC DNA]</scope>
    <source>
        <strain evidence="2 3">DSM 18082</strain>
    </source>
</reference>